<dbReference type="Pfam" id="PF02567">
    <property type="entry name" value="PhzC-PhzF"/>
    <property type="match status" value="1"/>
</dbReference>
<dbReference type="RefSeq" id="WP_116008302.1">
    <property type="nucleotide sequence ID" value="NZ_QUOU01000001.1"/>
</dbReference>
<dbReference type="GO" id="GO:0016853">
    <property type="term" value="F:isomerase activity"/>
    <property type="evidence" value="ECO:0007669"/>
    <property type="project" value="UniProtKB-KW"/>
</dbReference>
<sequence length="277" mass="30052">MELTVNIVDAFTEKQFGGNSAAVVITDTWLPAALMQSIATENNLSETAFLVPKNSSSHSTSEHAHYDIRWFSPLMEIDFCGHATLASAWVIFAKHPNLSECSVAAPAVGKMLIKQNPTGEIEMDFPNRKPSPVVDVPACLLNGLSIQPKRVLKNEQAYIAVYQSEEEVNAVKQDSALIKQLAPYDVVVTAKAANPKSGYDFISRYFWPANGGNEDPVTGSIHTALAPFWAEQLGKTKLTAYQASKRGGLLSCKVIGERVIIAGKAVPYLEGMITVQA</sequence>
<gene>
    <name evidence="4" type="ORF">DXX93_12020</name>
</gene>
<protein>
    <submittedName>
        <fullName evidence="4">PhzF family phenazine biosynthesis isomerase</fullName>
    </submittedName>
</protein>
<evidence type="ECO:0000313" key="4">
    <source>
        <dbReference type="EMBL" id="REL27218.1"/>
    </source>
</evidence>
<dbReference type="PANTHER" id="PTHR13774:SF17">
    <property type="entry name" value="PHENAZINE BIOSYNTHESIS-LIKE DOMAIN-CONTAINING PROTEIN"/>
    <property type="match status" value="1"/>
</dbReference>
<dbReference type="Proteomes" id="UP000256478">
    <property type="component" value="Unassembled WGS sequence"/>
</dbReference>
<dbReference type="OrthoDB" id="9788221at2"/>
<dbReference type="EMBL" id="QUOU01000001">
    <property type="protein sequence ID" value="REL27218.1"/>
    <property type="molecule type" value="Genomic_DNA"/>
</dbReference>
<name>A0A3E0TRS9_9GAMM</name>
<dbReference type="NCBIfam" id="TIGR00654">
    <property type="entry name" value="PhzF_family"/>
    <property type="match status" value="1"/>
</dbReference>
<dbReference type="SUPFAM" id="SSF54506">
    <property type="entry name" value="Diaminopimelate epimerase-like"/>
    <property type="match status" value="1"/>
</dbReference>
<evidence type="ECO:0000313" key="5">
    <source>
        <dbReference type="Proteomes" id="UP000256478"/>
    </source>
</evidence>
<dbReference type="PIRSF" id="PIRSF016184">
    <property type="entry name" value="PhzC_PhzF"/>
    <property type="match status" value="1"/>
</dbReference>
<dbReference type="Gene3D" id="3.10.310.10">
    <property type="entry name" value="Diaminopimelate Epimerase, Chain A, domain 1"/>
    <property type="match status" value="2"/>
</dbReference>
<feature type="active site" evidence="3">
    <location>
        <position position="46"/>
    </location>
</feature>
<accession>A0A3E0TRS9</accession>
<evidence type="ECO:0000256" key="3">
    <source>
        <dbReference type="PIRSR" id="PIRSR016184-1"/>
    </source>
</evidence>
<dbReference type="PANTHER" id="PTHR13774">
    <property type="entry name" value="PHENAZINE BIOSYNTHESIS PROTEIN"/>
    <property type="match status" value="1"/>
</dbReference>
<comment type="caution">
    <text evidence="4">The sequence shown here is derived from an EMBL/GenBank/DDBJ whole genome shotgun (WGS) entry which is preliminary data.</text>
</comment>
<evidence type="ECO:0000256" key="2">
    <source>
        <dbReference type="ARBA" id="ARBA00023235"/>
    </source>
</evidence>
<dbReference type="AlphaFoldDB" id="A0A3E0TRS9"/>
<dbReference type="GO" id="GO:0005737">
    <property type="term" value="C:cytoplasm"/>
    <property type="evidence" value="ECO:0007669"/>
    <property type="project" value="TreeGrafter"/>
</dbReference>
<organism evidence="4 5">
    <name type="scientific">Thalassotalea euphylliae</name>
    <dbReference type="NCBI Taxonomy" id="1655234"/>
    <lineage>
        <taxon>Bacteria</taxon>
        <taxon>Pseudomonadati</taxon>
        <taxon>Pseudomonadota</taxon>
        <taxon>Gammaproteobacteria</taxon>
        <taxon>Alteromonadales</taxon>
        <taxon>Colwelliaceae</taxon>
        <taxon>Thalassotalea</taxon>
    </lineage>
</organism>
<comment type="similarity">
    <text evidence="1">Belongs to the PhzF family.</text>
</comment>
<dbReference type="InterPro" id="IPR003719">
    <property type="entry name" value="Phenazine_PhzF-like"/>
</dbReference>
<reference evidence="4 5" key="1">
    <citation type="submission" date="2018-08" db="EMBL/GenBank/DDBJ databases">
        <title>Thalassotalea euphylliae genome.</title>
        <authorList>
            <person name="Summers S."/>
            <person name="Rice S.A."/>
            <person name="Freckelton M.L."/>
            <person name="Nedved B.T."/>
            <person name="Hadfield M.G."/>
        </authorList>
    </citation>
    <scope>NUCLEOTIDE SEQUENCE [LARGE SCALE GENOMIC DNA]</scope>
    <source>
        <strain evidence="4 5">H1</strain>
    </source>
</reference>
<proteinExistence type="inferred from homology"/>
<evidence type="ECO:0000256" key="1">
    <source>
        <dbReference type="ARBA" id="ARBA00008270"/>
    </source>
</evidence>
<keyword evidence="2 4" id="KW-0413">Isomerase</keyword>